<dbReference type="AlphaFoldDB" id="G9QIA4"/>
<reference evidence="1 2" key="1">
    <citation type="submission" date="2011-09" db="EMBL/GenBank/DDBJ databases">
        <title>The Genome Sequence of Bacillus smithii 7_3_47FAA.</title>
        <authorList>
            <consortium name="The Broad Institute Genome Sequencing Platform"/>
            <person name="Earl A."/>
            <person name="Ward D."/>
            <person name="Feldgarden M."/>
            <person name="Gevers D."/>
            <person name="Daigneault M."/>
            <person name="Strauss J."/>
            <person name="Allen-Vercoe E."/>
            <person name="Young S.K."/>
            <person name="Zeng Q."/>
            <person name="Gargeya S."/>
            <person name="Fitzgerald M."/>
            <person name="Haas B."/>
            <person name="Abouelleil A."/>
            <person name="Alvarado L."/>
            <person name="Arachchi H.M."/>
            <person name="Berlin A."/>
            <person name="Brown A."/>
            <person name="Chapman S.B."/>
            <person name="Chen Z."/>
            <person name="Dunbar C."/>
            <person name="Freedman E."/>
            <person name="Gearin G."/>
            <person name="Goldberg J."/>
            <person name="Griggs A."/>
            <person name="Gujja S."/>
            <person name="Heiman D."/>
            <person name="Howarth C."/>
            <person name="Larson L."/>
            <person name="Lui A."/>
            <person name="MacDonald P.J.P."/>
            <person name="Montmayeur A."/>
            <person name="Murphy C."/>
            <person name="Neiman D."/>
            <person name="Pearson M."/>
            <person name="Priest M."/>
            <person name="Roberts A."/>
            <person name="Saif S."/>
            <person name="Shea T."/>
            <person name="Shenoy N."/>
            <person name="Sisk P."/>
            <person name="Stolte C."/>
            <person name="Sykes S."/>
            <person name="Wortman J."/>
            <person name="Nusbaum C."/>
            <person name="Birren B."/>
        </authorList>
    </citation>
    <scope>NUCLEOTIDE SEQUENCE [LARGE SCALE GENOMIC DNA]</scope>
    <source>
        <strain evidence="1 2">7_3_47FAA</strain>
    </source>
</reference>
<comment type="caution">
    <text evidence="1">The sequence shown here is derived from an EMBL/GenBank/DDBJ whole genome shotgun (WGS) entry which is preliminary data.</text>
</comment>
<protein>
    <submittedName>
        <fullName evidence="1">Uncharacterized protein</fullName>
    </submittedName>
</protein>
<dbReference type="EMBL" id="ACWF01000028">
    <property type="protein sequence ID" value="EHL79170.1"/>
    <property type="molecule type" value="Genomic_DNA"/>
</dbReference>
<name>G9QIA4_9BACI</name>
<organism evidence="1 2">
    <name type="scientific">Bacillus smithii 7_3_47FAA</name>
    <dbReference type="NCBI Taxonomy" id="665952"/>
    <lineage>
        <taxon>Bacteria</taxon>
        <taxon>Bacillati</taxon>
        <taxon>Bacillota</taxon>
        <taxon>Bacilli</taxon>
        <taxon>Bacillales</taxon>
        <taxon>Bacillaceae</taxon>
        <taxon>Bacillus</taxon>
    </lineage>
</organism>
<keyword evidence="2" id="KW-1185">Reference proteome</keyword>
<dbReference type="HOGENOM" id="CLU_3040587_0_0_9"/>
<accession>G9QIA4</accession>
<evidence type="ECO:0000313" key="2">
    <source>
        <dbReference type="Proteomes" id="UP000011747"/>
    </source>
</evidence>
<gene>
    <name evidence="1" type="ORF">HMPREF1015_01468</name>
</gene>
<dbReference type="Proteomes" id="UP000011747">
    <property type="component" value="Unassembled WGS sequence"/>
</dbReference>
<sequence>MLRLTIKQRLVMLVSIFILCLAAFGVYFISYQKKNFEEVVRIEKMKEIQKLLRV</sequence>
<proteinExistence type="predicted"/>
<dbReference type="PATRIC" id="fig|665952.3.peg.687"/>
<evidence type="ECO:0000313" key="1">
    <source>
        <dbReference type="EMBL" id="EHL79170.1"/>
    </source>
</evidence>